<dbReference type="HOGENOM" id="CLU_078912_3_0_9"/>
<comment type="similarity">
    <text evidence="3 10">Belongs to the thioester dehydratase family. FabZ subfamily.</text>
</comment>
<dbReference type="Proteomes" id="UP000002377">
    <property type="component" value="Chromosome"/>
</dbReference>
<gene>
    <name evidence="10" type="primary">fabZ</name>
    <name evidence="11" type="ordered locus">TherJR_2822</name>
</gene>
<keyword evidence="4 10" id="KW-0963">Cytoplasm</keyword>
<dbReference type="HAMAP" id="MF_00406">
    <property type="entry name" value="FabZ"/>
    <property type="match status" value="1"/>
</dbReference>
<dbReference type="RefSeq" id="WP_013121644.1">
    <property type="nucleotide sequence ID" value="NC_014152.1"/>
</dbReference>
<evidence type="ECO:0000256" key="1">
    <source>
        <dbReference type="ARBA" id="ARBA00001055"/>
    </source>
</evidence>
<accession>D5XCX8</accession>
<evidence type="ECO:0000313" key="12">
    <source>
        <dbReference type="Proteomes" id="UP000002377"/>
    </source>
</evidence>
<dbReference type="InterPro" id="IPR029069">
    <property type="entry name" value="HotDog_dom_sf"/>
</dbReference>
<evidence type="ECO:0000256" key="6">
    <source>
        <dbReference type="ARBA" id="ARBA00022556"/>
    </source>
</evidence>
<dbReference type="SUPFAM" id="SSF54637">
    <property type="entry name" value="Thioesterase/thiol ester dehydrase-isomerase"/>
    <property type="match status" value="1"/>
</dbReference>
<dbReference type="STRING" id="635013.TherJR_2822"/>
<keyword evidence="6 10" id="KW-0441">Lipid A biosynthesis</keyword>
<comment type="function">
    <text evidence="9 10">Involved in unsaturated fatty acids biosynthesis. Catalyzes the dehydration of short chain beta-hydroxyacyl-ACPs and long chain saturated and unsaturated beta-hydroxyacyl-ACPs.</text>
</comment>
<organism evidence="11 12">
    <name type="scientific">Thermincola potens (strain JR)</name>
    <dbReference type="NCBI Taxonomy" id="635013"/>
    <lineage>
        <taxon>Bacteria</taxon>
        <taxon>Bacillati</taxon>
        <taxon>Bacillota</taxon>
        <taxon>Clostridia</taxon>
        <taxon>Eubacteriales</taxon>
        <taxon>Thermincolaceae</taxon>
        <taxon>Thermincola</taxon>
    </lineage>
</organism>
<dbReference type="InterPro" id="IPR013114">
    <property type="entry name" value="FabA_FabZ"/>
</dbReference>
<dbReference type="PANTHER" id="PTHR30272">
    <property type="entry name" value="3-HYDROXYACYL-[ACYL-CARRIER-PROTEIN] DEHYDRATASE"/>
    <property type="match status" value="1"/>
</dbReference>
<proteinExistence type="inferred from homology"/>
<evidence type="ECO:0000256" key="5">
    <source>
        <dbReference type="ARBA" id="ARBA00022516"/>
    </source>
</evidence>
<evidence type="ECO:0000256" key="2">
    <source>
        <dbReference type="ARBA" id="ARBA00004496"/>
    </source>
</evidence>
<dbReference type="NCBIfam" id="TIGR01750">
    <property type="entry name" value="fabZ"/>
    <property type="match status" value="1"/>
</dbReference>
<dbReference type="OrthoDB" id="9772788at2"/>
<evidence type="ECO:0000256" key="3">
    <source>
        <dbReference type="ARBA" id="ARBA00009174"/>
    </source>
</evidence>
<keyword evidence="7 10" id="KW-0443">Lipid metabolism</keyword>
<dbReference type="EC" id="4.2.1.59" evidence="10"/>
<comment type="catalytic activity">
    <reaction evidence="1 10">
        <text>a (3R)-hydroxyacyl-[ACP] = a (2E)-enoyl-[ACP] + H2O</text>
        <dbReference type="Rhea" id="RHEA:13097"/>
        <dbReference type="Rhea" id="RHEA-COMP:9925"/>
        <dbReference type="Rhea" id="RHEA-COMP:9945"/>
        <dbReference type="ChEBI" id="CHEBI:15377"/>
        <dbReference type="ChEBI" id="CHEBI:78784"/>
        <dbReference type="ChEBI" id="CHEBI:78827"/>
        <dbReference type="EC" id="4.2.1.59"/>
    </reaction>
</comment>
<feature type="active site" evidence="10">
    <location>
        <position position="47"/>
    </location>
</feature>
<keyword evidence="12" id="KW-1185">Reference proteome</keyword>
<evidence type="ECO:0000256" key="4">
    <source>
        <dbReference type="ARBA" id="ARBA00022490"/>
    </source>
</evidence>
<dbReference type="GO" id="GO:0009245">
    <property type="term" value="P:lipid A biosynthetic process"/>
    <property type="evidence" value="ECO:0007669"/>
    <property type="project" value="UniProtKB-UniRule"/>
</dbReference>
<dbReference type="PANTHER" id="PTHR30272:SF1">
    <property type="entry name" value="3-HYDROXYACYL-[ACYL-CARRIER-PROTEIN] DEHYDRATASE"/>
    <property type="match status" value="1"/>
</dbReference>
<name>D5XCX8_THEPJ</name>
<dbReference type="GO" id="GO:0016020">
    <property type="term" value="C:membrane"/>
    <property type="evidence" value="ECO:0007669"/>
    <property type="project" value="GOC"/>
</dbReference>
<dbReference type="CDD" id="cd01288">
    <property type="entry name" value="FabZ"/>
    <property type="match status" value="1"/>
</dbReference>
<dbReference type="GO" id="GO:0006633">
    <property type="term" value="P:fatty acid biosynthetic process"/>
    <property type="evidence" value="ECO:0007669"/>
    <property type="project" value="UniProtKB-UniRule"/>
</dbReference>
<dbReference type="GO" id="GO:0019171">
    <property type="term" value="F:(3R)-hydroxyacyl-[acyl-carrier-protein] dehydratase activity"/>
    <property type="evidence" value="ECO:0007669"/>
    <property type="project" value="UniProtKB-EC"/>
</dbReference>
<keyword evidence="5 10" id="KW-0444">Lipid biosynthesis</keyword>
<dbReference type="Pfam" id="PF07977">
    <property type="entry name" value="FabA"/>
    <property type="match status" value="1"/>
</dbReference>
<dbReference type="AlphaFoldDB" id="D5XCX8"/>
<evidence type="ECO:0000256" key="8">
    <source>
        <dbReference type="ARBA" id="ARBA00023239"/>
    </source>
</evidence>
<protein>
    <recommendedName>
        <fullName evidence="10">3-hydroxyacyl-[acyl-carrier-protein] dehydratase FabZ</fullName>
        <ecNumber evidence="10">4.2.1.59</ecNumber>
    </recommendedName>
    <alternativeName>
        <fullName evidence="10">(3R)-hydroxymyristoyl-[acyl-carrier-protein] dehydratase</fullName>
        <shortName evidence="10">(3R)-hydroxymyristoyl-ACP dehydrase</shortName>
    </alternativeName>
    <alternativeName>
        <fullName evidence="10">Beta-hydroxyacyl-ACP dehydratase</fullName>
    </alternativeName>
</protein>
<dbReference type="Gene3D" id="3.10.129.10">
    <property type="entry name" value="Hotdog Thioesterase"/>
    <property type="match status" value="1"/>
</dbReference>
<evidence type="ECO:0000313" key="11">
    <source>
        <dbReference type="EMBL" id="ADG83654.1"/>
    </source>
</evidence>
<dbReference type="KEGG" id="tjr:TherJR_2822"/>
<dbReference type="eggNOG" id="COG0764">
    <property type="taxonomic scope" value="Bacteria"/>
</dbReference>
<sequence>MLDINRIKEILPHRYPFLLVDRIIEMDENKVVGQKNVSANEEYFQGHFPDYPVMPGVLIIEALAQTGAVYILSKPEFKGKIAFFAGLDKVRFRKQVVPGDQLRLEVEMLKLRGRVGKAFGRAFVGDQLAAEAELMFAIGE</sequence>
<evidence type="ECO:0000256" key="9">
    <source>
        <dbReference type="ARBA" id="ARBA00025049"/>
    </source>
</evidence>
<keyword evidence="8 10" id="KW-0456">Lyase</keyword>
<evidence type="ECO:0000256" key="10">
    <source>
        <dbReference type="HAMAP-Rule" id="MF_00406"/>
    </source>
</evidence>
<evidence type="ECO:0000256" key="7">
    <source>
        <dbReference type="ARBA" id="ARBA00023098"/>
    </source>
</evidence>
<comment type="subcellular location">
    <subcellularLocation>
        <location evidence="2 10">Cytoplasm</location>
    </subcellularLocation>
</comment>
<reference evidence="11 12" key="1">
    <citation type="submission" date="2010-05" db="EMBL/GenBank/DDBJ databases">
        <title>Complete sequence of Thermincola sp. JR.</title>
        <authorList>
            <consortium name="US DOE Joint Genome Institute"/>
            <person name="Lucas S."/>
            <person name="Copeland A."/>
            <person name="Lapidus A."/>
            <person name="Cheng J.-F."/>
            <person name="Bruce D."/>
            <person name="Goodwin L."/>
            <person name="Pitluck S."/>
            <person name="Chertkov O."/>
            <person name="Detter J.C."/>
            <person name="Han C."/>
            <person name="Tapia R."/>
            <person name="Land M."/>
            <person name="Hauser L."/>
            <person name="Kyrpides N."/>
            <person name="Mikhailova N."/>
            <person name="Hazen T.C."/>
            <person name="Woyke T."/>
        </authorList>
    </citation>
    <scope>NUCLEOTIDE SEQUENCE [LARGE SCALE GENOMIC DNA]</scope>
    <source>
        <strain evidence="11 12">JR</strain>
    </source>
</reference>
<dbReference type="InterPro" id="IPR010084">
    <property type="entry name" value="FabZ"/>
</dbReference>
<dbReference type="EMBL" id="CP002028">
    <property type="protein sequence ID" value="ADG83654.1"/>
    <property type="molecule type" value="Genomic_DNA"/>
</dbReference>
<dbReference type="FunFam" id="3.10.129.10:FF:000001">
    <property type="entry name" value="3-hydroxyacyl-[acyl-carrier-protein] dehydratase FabZ"/>
    <property type="match status" value="1"/>
</dbReference>
<dbReference type="NCBIfam" id="NF000582">
    <property type="entry name" value="PRK00006.1"/>
    <property type="match status" value="1"/>
</dbReference>
<dbReference type="GO" id="GO:0005737">
    <property type="term" value="C:cytoplasm"/>
    <property type="evidence" value="ECO:0007669"/>
    <property type="project" value="UniProtKB-SubCell"/>
</dbReference>